<keyword evidence="1" id="KW-0812">Transmembrane</keyword>
<reference evidence="2 3" key="1">
    <citation type="submission" date="2020-08" db="EMBL/GenBank/DDBJ databases">
        <title>Genomic Encyclopedia of Type Strains, Phase IV (KMG-IV): sequencing the most valuable type-strain genomes for metagenomic binning, comparative biology and taxonomic classification.</title>
        <authorList>
            <person name="Goeker M."/>
        </authorList>
    </citation>
    <scope>NUCLEOTIDE SEQUENCE [LARGE SCALE GENOMIC DNA]</scope>
    <source>
        <strain evidence="2 3">DSM 102983</strain>
    </source>
</reference>
<evidence type="ECO:0000313" key="2">
    <source>
        <dbReference type="EMBL" id="MBB4623220.1"/>
    </source>
</evidence>
<feature type="transmembrane region" description="Helical" evidence="1">
    <location>
        <begin position="125"/>
        <end position="145"/>
    </location>
</feature>
<feature type="transmembrane region" description="Helical" evidence="1">
    <location>
        <begin position="172"/>
        <end position="195"/>
    </location>
</feature>
<keyword evidence="1" id="KW-1133">Transmembrane helix</keyword>
<accession>A0ABR6KNY9</accession>
<comment type="caution">
    <text evidence="2">The sequence shown here is derived from an EMBL/GenBank/DDBJ whole genome shotgun (WGS) entry which is preliminary data.</text>
</comment>
<sequence length="511" mass="58026">MIWLIAKKDFLLNLLSVRFIIGFVLCLLVIPFTIIVSVDNYENQVRVYKIEQAQADRELKESRVWSAVRPTIVQEPEPLSIFSTGIMTNVGNKVKIAFWEYPLFPSGHTITRDNPSLNAFFSIDFSKVIAILISLLALVFSYDAITREREDGTMKLTFTGQVSRISFLMGKLLGLLLILLPILLFCYLLACLIIVVNPGISFSASDWGGVALLFLTSVIYMMVFLLLGMFISSRVTHSSSSIIISLLCWIWFLFLMPNIATYLSQSISKAPLYDNVQAAMNNYDDTYYKEYGEEWPRAAQRVNMRGLSYNNCNGDGVEYLELAGGPRETPLFHQQMQIWSTPVMLNNADKKWALQRDYLDGLMRQQHLQQVIAWLSPSELFGQATDALCHTNANCFLKYMESLRNYRESLITYFKDHKLFESISYFTGQKLEDFPTRAELDAGDQDAHRRYERGNSEFPYLDTSGVPRYVPQPVALSAALGDALGRLCALLGLAIVLLVGTIVSFMKYDVR</sequence>
<feature type="transmembrane region" description="Helical" evidence="1">
    <location>
        <begin position="242"/>
        <end position="263"/>
    </location>
</feature>
<dbReference type="Proteomes" id="UP000533637">
    <property type="component" value="Unassembled WGS sequence"/>
</dbReference>
<protein>
    <submittedName>
        <fullName evidence="2">ABC-type transport system involved in multi-copper enzyme maturation permease subunit</fullName>
    </submittedName>
</protein>
<dbReference type="RefSeq" id="WP_183671399.1">
    <property type="nucleotide sequence ID" value="NZ_BMPB01000007.1"/>
</dbReference>
<dbReference type="Pfam" id="PF12679">
    <property type="entry name" value="ABC2_membrane_2"/>
    <property type="match status" value="1"/>
</dbReference>
<keyword evidence="3" id="KW-1185">Reference proteome</keyword>
<evidence type="ECO:0000256" key="1">
    <source>
        <dbReference type="SAM" id="Phobius"/>
    </source>
</evidence>
<dbReference type="EMBL" id="JACHOC010000006">
    <property type="protein sequence ID" value="MBB4623220.1"/>
    <property type="molecule type" value="Genomic_DNA"/>
</dbReference>
<name>A0ABR6KNY9_9BACT</name>
<organism evidence="2 3">
    <name type="scientific">Parabacteroides faecis</name>
    <dbReference type="NCBI Taxonomy" id="1217282"/>
    <lineage>
        <taxon>Bacteria</taxon>
        <taxon>Pseudomonadati</taxon>
        <taxon>Bacteroidota</taxon>
        <taxon>Bacteroidia</taxon>
        <taxon>Bacteroidales</taxon>
        <taxon>Tannerellaceae</taxon>
        <taxon>Parabacteroides</taxon>
    </lineage>
</organism>
<evidence type="ECO:0000313" key="3">
    <source>
        <dbReference type="Proteomes" id="UP000533637"/>
    </source>
</evidence>
<feature type="transmembrane region" description="Helical" evidence="1">
    <location>
        <begin position="207"/>
        <end position="230"/>
    </location>
</feature>
<keyword evidence="1" id="KW-0472">Membrane</keyword>
<feature type="transmembrane region" description="Helical" evidence="1">
    <location>
        <begin position="12"/>
        <end position="38"/>
    </location>
</feature>
<dbReference type="PANTHER" id="PTHR43471">
    <property type="entry name" value="ABC TRANSPORTER PERMEASE"/>
    <property type="match status" value="1"/>
</dbReference>
<proteinExistence type="predicted"/>
<gene>
    <name evidence="2" type="ORF">GGQ57_003132</name>
</gene>
<feature type="transmembrane region" description="Helical" evidence="1">
    <location>
        <begin position="483"/>
        <end position="506"/>
    </location>
</feature>
<dbReference type="PANTHER" id="PTHR43471:SF14">
    <property type="entry name" value="ABC-2 TYPE TRANSPORT SYSTEM PERMEASE PROTEIN"/>
    <property type="match status" value="1"/>
</dbReference>